<accession>B4CZI2</accession>
<dbReference type="InParanoid" id="B4CZI2"/>
<proteinExistence type="predicted"/>
<keyword evidence="5 6" id="KW-0472">Membrane</keyword>
<dbReference type="eggNOG" id="COG1295">
    <property type="taxonomic scope" value="Bacteria"/>
</dbReference>
<dbReference type="NCBIfam" id="TIGR00765">
    <property type="entry name" value="yihY_not_rbn"/>
    <property type="match status" value="1"/>
</dbReference>
<gene>
    <name evidence="7" type="ORF">CfE428DRAFT_2070</name>
</gene>
<reference evidence="7 8" key="1">
    <citation type="journal article" date="2011" name="J. Bacteriol.">
        <title>Genome sequence of Chthoniobacter flavus Ellin428, an aerobic heterotrophic soil bacterium.</title>
        <authorList>
            <person name="Kant R."/>
            <person name="van Passel M.W."/>
            <person name="Palva A."/>
            <person name="Lucas S."/>
            <person name="Lapidus A."/>
            <person name="Glavina Del Rio T."/>
            <person name="Dalin E."/>
            <person name="Tice H."/>
            <person name="Bruce D."/>
            <person name="Goodwin L."/>
            <person name="Pitluck S."/>
            <person name="Larimer F.W."/>
            <person name="Land M.L."/>
            <person name="Hauser L."/>
            <person name="Sangwan P."/>
            <person name="de Vos W.M."/>
            <person name="Janssen P.H."/>
            <person name="Smidt H."/>
        </authorList>
    </citation>
    <scope>NUCLEOTIDE SEQUENCE [LARGE SCALE GENOMIC DNA]</scope>
    <source>
        <strain evidence="7 8">Ellin428</strain>
    </source>
</reference>
<sequence>MLTLFKRTASAWSDANALRLSAALAYYSIFSVAPLLVLAVGVAGWFFGTKAMTGQLQDDLRELMGGRAADFIQSMVQSASQPSTSFWATSIGLVTLLIGASGVFGQLKDALNSIWSVKVKSGGWKVYVRQELLSFGMVVVIGFLLLVSFILTTLLNAFSRWVEAILRLPSWIWGGAGVLLSLVVVTLLFALIFKVLPDVKIHWRDVWAGAAFTAVLFEAGKFGLAYYLGRASTTSSFGASGSVVLILLWVYYASCIVLFGAEFTKEYALARGEKLQTTKFATPVPTEISQAVSPVHETYAGPQPAQESLGAIFPASAEPSSSESAASRELPKYLREHMAASILGGLGCGLAVGVAERVYTSRAGGSPEKNIRIASRMFGAAALVLIARYGSKVVGRIKGALHLAL</sequence>
<evidence type="ECO:0000256" key="6">
    <source>
        <dbReference type="SAM" id="Phobius"/>
    </source>
</evidence>
<dbReference type="PANTHER" id="PTHR30213:SF1">
    <property type="entry name" value="INNER MEMBRANE PROTEIN YHJD"/>
    <property type="match status" value="1"/>
</dbReference>
<keyword evidence="3 6" id="KW-0812">Transmembrane</keyword>
<dbReference type="InterPro" id="IPR017039">
    <property type="entry name" value="Virul_fac_BrkB"/>
</dbReference>
<comment type="subcellular location">
    <subcellularLocation>
        <location evidence="1">Cell membrane</location>
        <topology evidence="1">Multi-pass membrane protein</topology>
    </subcellularLocation>
</comment>
<dbReference type="Pfam" id="PF03631">
    <property type="entry name" value="Virul_fac_BrkB"/>
    <property type="match status" value="1"/>
</dbReference>
<evidence type="ECO:0000256" key="2">
    <source>
        <dbReference type="ARBA" id="ARBA00022475"/>
    </source>
</evidence>
<dbReference type="FunCoup" id="B4CZI2">
    <property type="interactions" value="56"/>
</dbReference>
<feature type="transmembrane region" description="Helical" evidence="6">
    <location>
        <begin position="132"/>
        <end position="151"/>
    </location>
</feature>
<evidence type="ECO:0000256" key="5">
    <source>
        <dbReference type="ARBA" id="ARBA00023136"/>
    </source>
</evidence>
<dbReference type="Proteomes" id="UP000005824">
    <property type="component" value="Unassembled WGS sequence"/>
</dbReference>
<feature type="transmembrane region" description="Helical" evidence="6">
    <location>
        <begin position="86"/>
        <end position="111"/>
    </location>
</feature>
<protein>
    <submittedName>
        <fullName evidence="7">Ribonuclease BN</fullName>
    </submittedName>
</protein>
<dbReference type="STRING" id="497964.CfE428DRAFT_2070"/>
<evidence type="ECO:0000256" key="3">
    <source>
        <dbReference type="ARBA" id="ARBA00022692"/>
    </source>
</evidence>
<dbReference type="AlphaFoldDB" id="B4CZI2"/>
<evidence type="ECO:0000313" key="7">
    <source>
        <dbReference type="EMBL" id="EDY20146.1"/>
    </source>
</evidence>
<keyword evidence="8" id="KW-1185">Reference proteome</keyword>
<keyword evidence="2" id="KW-1003">Cell membrane</keyword>
<feature type="transmembrane region" description="Helical" evidence="6">
    <location>
        <begin position="24"/>
        <end position="47"/>
    </location>
</feature>
<organism evidence="7 8">
    <name type="scientific">Chthoniobacter flavus Ellin428</name>
    <dbReference type="NCBI Taxonomy" id="497964"/>
    <lineage>
        <taxon>Bacteria</taxon>
        <taxon>Pseudomonadati</taxon>
        <taxon>Verrucomicrobiota</taxon>
        <taxon>Spartobacteria</taxon>
        <taxon>Chthoniobacterales</taxon>
        <taxon>Chthoniobacteraceae</taxon>
        <taxon>Chthoniobacter</taxon>
    </lineage>
</organism>
<dbReference type="EMBL" id="ABVL01000005">
    <property type="protein sequence ID" value="EDY20146.1"/>
    <property type="molecule type" value="Genomic_DNA"/>
</dbReference>
<dbReference type="PANTHER" id="PTHR30213">
    <property type="entry name" value="INNER MEMBRANE PROTEIN YHJD"/>
    <property type="match status" value="1"/>
</dbReference>
<dbReference type="GO" id="GO:0005886">
    <property type="term" value="C:plasma membrane"/>
    <property type="evidence" value="ECO:0007669"/>
    <property type="project" value="UniProtKB-SubCell"/>
</dbReference>
<keyword evidence="4 6" id="KW-1133">Transmembrane helix</keyword>
<evidence type="ECO:0000256" key="1">
    <source>
        <dbReference type="ARBA" id="ARBA00004651"/>
    </source>
</evidence>
<comment type="caution">
    <text evidence="7">The sequence shown here is derived from an EMBL/GenBank/DDBJ whole genome shotgun (WGS) entry which is preliminary data.</text>
</comment>
<feature type="transmembrane region" description="Helical" evidence="6">
    <location>
        <begin position="239"/>
        <end position="261"/>
    </location>
</feature>
<evidence type="ECO:0000256" key="4">
    <source>
        <dbReference type="ARBA" id="ARBA00022989"/>
    </source>
</evidence>
<feature type="transmembrane region" description="Helical" evidence="6">
    <location>
        <begin position="171"/>
        <end position="193"/>
    </location>
</feature>
<evidence type="ECO:0000313" key="8">
    <source>
        <dbReference type="Proteomes" id="UP000005824"/>
    </source>
</evidence>
<feature type="transmembrane region" description="Helical" evidence="6">
    <location>
        <begin position="205"/>
        <end position="227"/>
    </location>
</feature>
<name>B4CZI2_9BACT</name>